<keyword evidence="6 9" id="KW-0378">Hydrolase</keyword>
<dbReference type="GO" id="GO:0006207">
    <property type="term" value="P:'de novo' pyrimidine nucleobase biosynthetic process"/>
    <property type="evidence" value="ECO:0007669"/>
    <property type="project" value="TreeGrafter"/>
</dbReference>
<reference evidence="12 13" key="1">
    <citation type="submission" date="2019-03" db="EMBL/GenBank/DDBJ databases">
        <title>Genomic Encyclopedia of Type Strains, Phase IV (KMG-IV): sequencing the most valuable type-strain genomes for metagenomic binning, comparative biology and taxonomic classification.</title>
        <authorList>
            <person name="Goeker M."/>
        </authorList>
    </citation>
    <scope>NUCLEOTIDE SEQUENCE [LARGE SCALE GENOMIC DNA]</scope>
    <source>
        <strain evidence="12 13">DSM 2781</strain>
    </source>
</reference>
<dbReference type="UniPathway" id="UPA00070">
    <property type="reaction ID" value="UER00117"/>
</dbReference>
<comment type="cofactor">
    <cofactor evidence="9 10">
        <name>Zn(2+)</name>
        <dbReference type="ChEBI" id="CHEBI:29105"/>
    </cofactor>
    <text evidence="9 10">Binds 2 Zn(2+) ions per subunit.</text>
</comment>
<dbReference type="HAMAP" id="MF_00219">
    <property type="entry name" value="PyrC_classII"/>
    <property type="match status" value="1"/>
</dbReference>
<keyword evidence="8 9" id="KW-0665">Pyrimidine biosynthesis</keyword>
<dbReference type="InterPro" id="IPR032466">
    <property type="entry name" value="Metal_Hydrolase"/>
</dbReference>
<evidence type="ECO:0000256" key="1">
    <source>
        <dbReference type="ARBA" id="ARBA00002368"/>
    </source>
</evidence>
<feature type="active site" evidence="9">
    <location>
        <position position="286"/>
    </location>
</feature>
<comment type="caution">
    <text evidence="12">The sequence shown here is derived from an EMBL/GenBank/DDBJ whole genome shotgun (WGS) entry which is preliminary data.</text>
</comment>
<feature type="binding site" evidence="9">
    <location>
        <position position="286"/>
    </location>
    <ligand>
        <name>Zn(2+)</name>
        <dbReference type="ChEBI" id="CHEBI:29105"/>
        <label>1</label>
    </ligand>
</feature>
<dbReference type="EC" id="3.5.2.3" evidence="4 9"/>
<dbReference type="GO" id="GO:0005829">
    <property type="term" value="C:cytosol"/>
    <property type="evidence" value="ECO:0007669"/>
    <property type="project" value="TreeGrafter"/>
</dbReference>
<dbReference type="AlphaFoldDB" id="A0A4R2NN52"/>
<evidence type="ECO:0000256" key="3">
    <source>
        <dbReference type="ARBA" id="ARBA00005631"/>
    </source>
</evidence>
<dbReference type="InterPro" id="IPR006680">
    <property type="entry name" value="Amidohydro-rel"/>
</dbReference>
<evidence type="ECO:0000256" key="9">
    <source>
        <dbReference type="HAMAP-Rule" id="MF_00219"/>
    </source>
</evidence>
<dbReference type="InterPro" id="IPR004721">
    <property type="entry name" value="DHOdimr"/>
</dbReference>
<dbReference type="Pfam" id="PF01979">
    <property type="entry name" value="Amidohydro_1"/>
    <property type="match status" value="1"/>
</dbReference>
<feature type="binding site" evidence="9">
    <location>
        <position position="302"/>
    </location>
    <ligand>
        <name>substrate</name>
    </ligand>
</feature>
<keyword evidence="7 9" id="KW-0862">Zinc</keyword>
<comment type="function">
    <text evidence="1 9">Catalyzes the reversible cyclization of carbamoyl aspartate to dihydroorotate.</text>
</comment>
<evidence type="ECO:0000313" key="13">
    <source>
        <dbReference type="Proteomes" id="UP000295733"/>
    </source>
</evidence>
<keyword evidence="13" id="KW-1185">Reference proteome</keyword>
<dbReference type="EMBL" id="SLXL01000004">
    <property type="protein sequence ID" value="TCP23149.1"/>
    <property type="molecule type" value="Genomic_DNA"/>
</dbReference>
<dbReference type="PANTHER" id="PTHR43137">
    <property type="entry name" value="DIHYDROOROTASE"/>
    <property type="match status" value="1"/>
</dbReference>
<sequence>MLRGFIAAITLGRANRVFAARAGLIPLASPGASVYCSDMTQTLTIRRPDDWHLHLRDGAMMQGVLPESARHFARAIVMPNLIPPVVTSREAAAYRDRILAALPEGADFTPLMTLYLTEDTDPADVAAAHSSGLIAAVKLYPAGATTNSASGVTDFDKVRPVLEKMAEIGCPLCVHGEVVDPEIDIFDREAVFIDRVLDPIRRATPGLRVVMEHLTTADGVEYVKANETDLGATITTHHLIITRNHILVGGIKPHYYCLPVAKRARHRDTLVAAATSGDARFFLGTDSAPHTDPNKECACGCAGIFSATNTLSCLAEVFEREGALDQLEGFASLNGPAFYRMPPNEDRITLTKGAPVVYPEKIETGAGPVTLFDPGFPLHWRVEGP</sequence>
<dbReference type="PANTHER" id="PTHR43137:SF1">
    <property type="entry name" value="DIHYDROOROTASE"/>
    <property type="match status" value="1"/>
</dbReference>
<feature type="binding site" evidence="9">
    <location>
        <position position="258"/>
    </location>
    <ligand>
        <name>substrate</name>
    </ligand>
</feature>
<evidence type="ECO:0000256" key="10">
    <source>
        <dbReference type="RuleBase" id="RU003440"/>
    </source>
</evidence>
<evidence type="ECO:0000256" key="4">
    <source>
        <dbReference type="ARBA" id="ARBA00012860"/>
    </source>
</evidence>
<dbReference type="PROSITE" id="PS00482">
    <property type="entry name" value="DIHYDROOROTASE_1"/>
    <property type="match status" value="1"/>
</dbReference>
<feature type="binding site" evidence="9">
    <location>
        <position position="80"/>
    </location>
    <ligand>
        <name>substrate</name>
    </ligand>
</feature>
<evidence type="ECO:0000313" key="12">
    <source>
        <dbReference type="EMBL" id="TCP23149.1"/>
    </source>
</evidence>
<evidence type="ECO:0000259" key="11">
    <source>
        <dbReference type="Pfam" id="PF01979"/>
    </source>
</evidence>
<comment type="similarity">
    <text evidence="3 9 10">Belongs to the metallo-dependent hydrolases superfamily. DHOase family. Class II DHOase subfamily.</text>
</comment>
<feature type="binding site" evidence="9">
    <location>
        <position position="290"/>
    </location>
    <ligand>
        <name>substrate</name>
    </ligand>
</feature>
<evidence type="ECO:0000256" key="6">
    <source>
        <dbReference type="ARBA" id="ARBA00022801"/>
    </source>
</evidence>
<comment type="pathway">
    <text evidence="2 9 10">Pyrimidine metabolism; UMP biosynthesis via de novo pathway; (S)-dihydroorotate from bicarbonate: step 3/3.</text>
</comment>
<dbReference type="GO" id="GO:0004151">
    <property type="term" value="F:dihydroorotase activity"/>
    <property type="evidence" value="ECO:0007669"/>
    <property type="project" value="UniProtKB-UniRule"/>
</dbReference>
<evidence type="ECO:0000256" key="8">
    <source>
        <dbReference type="ARBA" id="ARBA00022975"/>
    </source>
</evidence>
<dbReference type="Gene3D" id="3.20.20.140">
    <property type="entry name" value="Metal-dependent hydrolases"/>
    <property type="match status" value="1"/>
</dbReference>
<feature type="domain" description="Amidohydrolase-related" evidence="11">
    <location>
        <begin position="50"/>
        <end position="344"/>
    </location>
</feature>
<dbReference type="GO" id="GO:0044205">
    <property type="term" value="P:'de novo' UMP biosynthetic process"/>
    <property type="evidence" value="ECO:0007669"/>
    <property type="project" value="UniProtKB-UniRule"/>
</dbReference>
<dbReference type="NCBIfam" id="TIGR00856">
    <property type="entry name" value="pyrC_dimer"/>
    <property type="match status" value="1"/>
</dbReference>
<feature type="binding site" evidence="9">
    <location>
        <begin position="54"/>
        <end position="56"/>
    </location>
    <ligand>
        <name>substrate</name>
    </ligand>
</feature>
<dbReference type="CDD" id="cd01294">
    <property type="entry name" value="DHOase"/>
    <property type="match status" value="1"/>
</dbReference>
<comment type="catalytic activity">
    <reaction evidence="9 10">
        <text>(S)-dihydroorotate + H2O = N-carbamoyl-L-aspartate + H(+)</text>
        <dbReference type="Rhea" id="RHEA:24296"/>
        <dbReference type="ChEBI" id="CHEBI:15377"/>
        <dbReference type="ChEBI" id="CHEBI:15378"/>
        <dbReference type="ChEBI" id="CHEBI:30864"/>
        <dbReference type="ChEBI" id="CHEBI:32814"/>
        <dbReference type="EC" id="3.5.2.3"/>
    </reaction>
</comment>
<feature type="binding site" description="via carbamate group" evidence="9">
    <location>
        <position position="138"/>
    </location>
    <ligand>
        <name>Zn(2+)</name>
        <dbReference type="ChEBI" id="CHEBI:29105"/>
        <label>1</label>
    </ligand>
</feature>
<feature type="binding site" evidence="9">
    <location>
        <position position="175"/>
    </location>
    <ligand>
        <name>Zn(2+)</name>
        <dbReference type="ChEBI" id="CHEBI:29105"/>
        <label>2</label>
    </ligand>
</feature>
<evidence type="ECO:0000256" key="2">
    <source>
        <dbReference type="ARBA" id="ARBA00004880"/>
    </source>
</evidence>
<feature type="binding site" evidence="9">
    <location>
        <position position="175"/>
    </location>
    <ligand>
        <name>substrate</name>
    </ligand>
</feature>
<accession>A0A4R2NN52</accession>
<organism evidence="12 13">
    <name type="scientific">Rhodovulum adriaticum</name>
    <name type="common">Rhodopseudomonas adriatica</name>
    <dbReference type="NCBI Taxonomy" id="35804"/>
    <lineage>
        <taxon>Bacteria</taxon>
        <taxon>Pseudomonadati</taxon>
        <taxon>Pseudomonadota</taxon>
        <taxon>Alphaproteobacteria</taxon>
        <taxon>Rhodobacterales</taxon>
        <taxon>Paracoccaceae</taxon>
        <taxon>Rhodovulum</taxon>
    </lineage>
</organism>
<evidence type="ECO:0000256" key="7">
    <source>
        <dbReference type="ARBA" id="ARBA00022833"/>
    </source>
</evidence>
<keyword evidence="5 9" id="KW-0479">Metal-binding</keyword>
<dbReference type="Proteomes" id="UP000295733">
    <property type="component" value="Unassembled WGS sequence"/>
</dbReference>
<comment type="subunit">
    <text evidence="9">Homodimer.</text>
</comment>
<dbReference type="PROSITE" id="PS00483">
    <property type="entry name" value="DIHYDROOROTASE_2"/>
    <property type="match status" value="1"/>
</dbReference>
<protein>
    <recommendedName>
        <fullName evidence="4 9">Dihydroorotase</fullName>
        <shortName evidence="9">DHOase</shortName>
        <ecNumber evidence="4 9">3.5.2.3</ecNumber>
    </recommendedName>
</protein>
<feature type="binding site" evidence="9">
    <location>
        <position position="54"/>
    </location>
    <ligand>
        <name>Zn(2+)</name>
        <dbReference type="ChEBI" id="CHEBI:29105"/>
        <label>1</label>
    </ligand>
</feature>
<dbReference type="GO" id="GO:0008270">
    <property type="term" value="F:zinc ion binding"/>
    <property type="evidence" value="ECO:0007669"/>
    <property type="project" value="UniProtKB-UniRule"/>
</dbReference>
<feature type="binding site" description="via carbamate group" evidence="9">
    <location>
        <position position="138"/>
    </location>
    <ligand>
        <name>Zn(2+)</name>
        <dbReference type="ChEBI" id="CHEBI:29105"/>
        <label>2</label>
    </ligand>
</feature>
<feature type="modified residue" description="N6-carboxylysine" evidence="9">
    <location>
        <position position="138"/>
    </location>
</feature>
<feature type="binding site" evidence="9">
    <location>
        <position position="213"/>
    </location>
    <ligand>
        <name>Zn(2+)</name>
        <dbReference type="ChEBI" id="CHEBI:29105"/>
        <label>2</label>
    </ligand>
</feature>
<feature type="binding site" evidence="9">
    <location>
        <position position="52"/>
    </location>
    <ligand>
        <name>Zn(2+)</name>
        <dbReference type="ChEBI" id="CHEBI:29105"/>
        <label>1</label>
    </ligand>
</feature>
<name>A0A4R2NN52_RHOAD</name>
<evidence type="ECO:0000256" key="5">
    <source>
        <dbReference type="ARBA" id="ARBA00022723"/>
    </source>
</evidence>
<dbReference type="PIRSF" id="PIRSF001237">
    <property type="entry name" value="DHOdimr"/>
    <property type="match status" value="1"/>
</dbReference>
<proteinExistence type="inferred from homology"/>
<dbReference type="SUPFAM" id="SSF51556">
    <property type="entry name" value="Metallo-dependent hydrolases"/>
    <property type="match status" value="1"/>
</dbReference>
<gene>
    <name evidence="9" type="primary">pyrC</name>
    <name evidence="12" type="ORF">EV656_104120</name>
</gene>
<dbReference type="InterPro" id="IPR002195">
    <property type="entry name" value="Dihydroorotase_CS"/>
</dbReference>